<sequence length="88" mass="10041">MAPHSEVFILQTICSMLACLLLLVVFNQFTMPRYTIISYFIFLLVSYSHYGSFVSKRRTRLKYIIGLSTGIAGIAMGIILKTRVELFL</sequence>
<organism evidence="2 3">
    <name type="scientific">Halomicrobium zhouii</name>
    <dbReference type="NCBI Taxonomy" id="767519"/>
    <lineage>
        <taxon>Archaea</taxon>
        <taxon>Methanobacteriati</taxon>
        <taxon>Methanobacteriota</taxon>
        <taxon>Stenosarchaea group</taxon>
        <taxon>Halobacteria</taxon>
        <taxon>Halobacteriales</taxon>
        <taxon>Haloarculaceae</taxon>
        <taxon>Halomicrobium</taxon>
    </lineage>
</organism>
<dbReference type="AlphaFoldDB" id="A0A1I6K8G7"/>
<feature type="transmembrane region" description="Helical" evidence="1">
    <location>
        <begin position="36"/>
        <end position="54"/>
    </location>
</feature>
<proteinExistence type="predicted"/>
<dbReference type="Proteomes" id="UP000199062">
    <property type="component" value="Unassembled WGS sequence"/>
</dbReference>
<feature type="transmembrane region" description="Helical" evidence="1">
    <location>
        <begin position="7"/>
        <end position="30"/>
    </location>
</feature>
<dbReference type="EMBL" id="FOZK01000001">
    <property type="protein sequence ID" value="SFR87531.1"/>
    <property type="molecule type" value="Genomic_DNA"/>
</dbReference>
<protein>
    <submittedName>
        <fullName evidence="2">Uncharacterized protein</fullName>
    </submittedName>
</protein>
<keyword evidence="1" id="KW-0812">Transmembrane</keyword>
<keyword evidence="1" id="KW-0472">Membrane</keyword>
<reference evidence="2 3" key="1">
    <citation type="submission" date="2016-10" db="EMBL/GenBank/DDBJ databases">
        <authorList>
            <person name="de Groot N.N."/>
        </authorList>
    </citation>
    <scope>NUCLEOTIDE SEQUENCE [LARGE SCALE GENOMIC DNA]</scope>
    <source>
        <strain evidence="2 3">CGMCC 1.10457</strain>
    </source>
</reference>
<evidence type="ECO:0000256" key="1">
    <source>
        <dbReference type="SAM" id="Phobius"/>
    </source>
</evidence>
<evidence type="ECO:0000313" key="2">
    <source>
        <dbReference type="EMBL" id="SFR87531.1"/>
    </source>
</evidence>
<gene>
    <name evidence="2" type="ORF">SAMN05216559_0368</name>
</gene>
<name>A0A1I6K8G7_9EURY</name>
<evidence type="ECO:0000313" key="3">
    <source>
        <dbReference type="Proteomes" id="UP000199062"/>
    </source>
</evidence>
<feature type="transmembrane region" description="Helical" evidence="1">
    <location>
        <begin position="61"/>
        <end position="80"/>
    </location>
</feature>
<keyword evidence="3" id="KW-1185">Reference proteome</keyword>
<accession>A0A1I6K8G7</accession>
<keyword evidence="1" id="KW-1133">Transmembrane helix</keyword>